<dbReference type="InterPro" id="IPR003439">
    <property type="entry name" value="ABC_transporter-like_ATP-bd"/>
</dbReference>
<dbReference type="PANTHER" id="PTHR42798">
    <property type="entry name" value="LIPOPROTEIN-RELEASING SYSTEM ATP-BINDING PROTEIN LOLD"/>
    <property type="match status" value="1"/>
</dbReference>
<name>H5TCT6_9ALTE</name>
<keyword evidence="4 6" id="KW-0067">ATP-binding</keyword>
<dbReference type="PROSITE" id="PS50893">
    <property type="entry name" value="ABC_TRANSPORTER_2"/>
    <property type="match status" value="1"/>
</dbReference>
<dbReference type="SUPFAM" id="SSF52540">
    <property type="entry name" value="P-loop containing nucleoside triphosphate hydrolases"/>
    <property type="match status" value="1"/>
</dbReference>
<keyword evidence="3" id="KW-0547">Nucleotide-binding</keyword>
<reference evidence="6 7" key="1">
    <citation type="journal article" date="2012" name="J. Bacteriol.">
        <title>Genome sequence of proteorhodopsin-containing sea ice bacterium Glaciecola punicea ACAM 611T.</title>
        <authorList>
            <person name="Qin Q.-L."/>
            <person name="Xie B.-B."/>
            <person name="Shu Y.-L."/>
            <person name="Rong J.-C."/>
            <person name="Zhao D.-L."/>
            <person name="Zhang X.-Y."/>
            <person name="Chen X.-L."/>
            <person name="Zhou B.-C."/>
            <person name="Zhanga Y.-Z."/>
        </authorList>
    </citation>
    <scope>NUCLEOTIDE SEQUENCE [LARGE SCALE GENOMIC DNA]</scope>
    <source>
        <strain evidence="6 7">ACAM 611</strain>
    </source>
</reference>
<dbReference type="GO" id="GO:0005524">
    <property type="term" value="F:ATP binding"/>
    <property type="evidence" value="ECO:0007669"/>
    <property type="project" value="UniProtKB-KW"/>
</dbReference>
<gene>
    <name evidence="6" type="primary">lolD</name>
    <name evidence="6" type="ORF">GPUN_1998</name>
</gene>
<dbReference type="GO" id="GO:0016887">
    <property type="term" value="F:ATP hydrolysis activity"/>
    <property type="evidence" value="ECO:0007669"/>
    <property type="project" value="InterPro"/>
</dbReference>
<dbReference type="PANTHER" id="PTHR42798:SF2">
    <property type="entry name" value="ABC TRANSPORTER ATP-BINDING PROTEIN MG467-RELATED"/>
    <property type="match status" value="1"/>
</dbReference>
<dbReference type="InterPro" id="IPR003593">
    <property type="entry name" value="AAA+_ATPase"/>
</dbReference>
<dbReference type="AlphaFoldDB" id="H5TCT6"/>
<dbReference type="Gene3D" id="3.40.50.300">
    <property type="entry name" value="P-loop containing nucleotide triphosphate hydrolases"/>
    <property type="match status" value="1"/>
</dbReference>
<keyword evidence="2" id="KW-0813">Transport</keyword>
<evidence type="ECO:0000256" key="2">
    <source>
        <dbReference type="ARBA" id="ARBA00022448"/>
    </source>
</evidence>
<accession>H5TCT6</accession>
<keyword evidence="7" id="KW-1185">Reference proteome</keyword>
<dbReference type="RefSeq" id="WP_006005933.1">
    <property type="nucleotide sequence ID" value="NZ_BAET01000022.1"/>
</dbReference>
<dbReference type="STRING" id="56804.BAE46_11465"/>
<dbReference type="EMBL" id="BAET01000022">
    <property type="protein sequence ID" value="GAB56113.1"/>
    <property type="molecule type" value="Genomic_DNA"/>
</dbReference>
<comment type="caution">
    <text evidence="6">The sequence shown here is derived from an EMBL/GenBank/DDBJ whole genome shotgun (WGS) entry which is preliminary data.</text>
</comment>
<sequence length="232" mass="24984">MLTIDAISKSYLDGTVQQHILSQLSFSIESGVSVSIRGASGSGKSTLLHLLAALDTPDEGRIWFSDSTIQASKLDIASFSEAQANAYRMSTIGIVFQKYNLIDVISVKENIFLPAKLNAQKGVPLDTDYITKLMADLGVLKHADKLPHQLSGGEQQRVAIARALAHKPRLLLADEPTGNLDSVNSELVSSLLIDTCSKHNTTLILVTHSEKVAALTSQQVFLEQGRLVSTSG</sequence>
<dbReference type="OrthoDB" id="9784450at2"/>
<dbReference type="Proteomes" id="UP000053586">
    <property type="component" value="Unassembled WGS sequence"/>
</dbReference>
<evidence type="ECO:0000313" key="6">
    <source>
        <dbReference type="EMBL" id="GAB56113.1"/>
    </source>
</evidence>
<evidence type="ECO:0000256" key="3">
    <source>
        <dbReference type="ARBA" id="ARBA00022741"/>
    </source>
</evidence>
<keyword evidence="6" id="KW-0449">Lipoprotein</keyword>
<feature type="domain" description="ABC transporter" evidence="5">
    <location>
        <begin position="2"/>
        <end position="231"/>
    </location>
</feature>
<dbReference type="InterPro" id="IPR017911">
    <property type="entry name" value="MacB-like_ATP-bd"/>
</dbReference>
<dbReference type="SMART" id="SM00382">
    <property type="entry name" value="AAA"/>
    <property type="match status" value="1"/>
</dbReference>
<evidence type="ECO:0000259" key="5">
    <source>
        <dbReference type="PROSITE" id="PS50893"/>
    </source>
</evidence>
<dbReference type="CDD" id="cd03255">
    <property type="entry name" value="ABC_MJ0796_LolCDE_FtsE"/>
    <property type="match status" value="1"/>
</dbReference>
<evidence type="ECO:0000256" key="4">
    <source>
        <dbReference type="ARBA" id="ARBA00022840"/>
    </source>
</evidence>
<dbReference type="InterPro" id="IPR027417">
    <property type="entry name" value="P-loop_NTPase"/>
</dbReference>
<evidence type="ECO:0000256" key="1">
    <source>
        <dbReference type="ARBA" id="ARBA00005417"/>
    </source>
</evidence>
<evidence type="ECO:0000313" key="7">
    <source>
        <dbReference type="Proteomes" id="UP000053586"/>
    </source>
</evidence>
<protein>
    <submittedName>
        <fullName evidence="6">Lipoprotein-releasing system ATP-binding protein LolD</fullName>
    </submittedName>
</protein>
<dbReference type="eggNOG" id="COG1136">
    <property type="taxonomic scope" value="Bacteria"/>
</dbReference>
<dbReference type="InterPro" id="IPR017871">
    <property type="entry name" value="ABC_transporter-like_CS"/>
</dbReference>
<proteinExistence type="inferred from homology"/>
<dbReference type="Pfam" id="PF00005">
    <property type="entry name" value="ABC_tran"/>
    <property type="match status" value="1"/>
</dbReference>
<organism evidence="6 7">
    <name type="scientific">Glaciecola punicea ACAM 611</name>
    <dbReference type="NCBI Taxonomy" id="1121923"/>
    <lineage>
        <taxon>Bacteria</taxon>
        <taxon>Pseudomonadati</taxon>
        <taxon>Pseudomonadota</taxon>
        <taxon>Gammaproteobacteria</taxon>
        <taxon>Alteromonadales</taxon>
        <taxon>Alteromonadaceae</taxon>
        <taxon>Glaciecola</taxon>
    </lineage>
</organism>
<dbReference type="PROSITE" id="PS00211">
    <property type="entry name" value="ABC_TRANSPORTER_1"/>
    <property type="match status" value="1"/>
</dbReference>
<reference evidence="6 7" key="2">
    <citation type="journal article" date="2017" name="Antonie Van Leeuwenhoek">
        <title>Rhizobium rhizosphaerae sp. nov., a novel species isolated from rice rhizosphere.</title>
        <authorList>
            <person name="Zhao J.J."/>
            <person name="Zhang J."/>
            <person name="Zhang R.J."/>
            <person name="Zhang C.W."/>
            <person name="Yin H.Q."/>
            <person name="Zhang X.X."/>
        </authorList>
    </citation>
    <scope>NUCLEOTIDE SEQUENCE [LARGE SCALE GENOMIC DNA]</scope>
    <source>
        <strain evidence="6 7">ACAM 611</strain>
    </source>
</reference>
<comment type="similarity">
    <text evidence="1">Belongs to the ABC transporter superfamily.</text>
</comment>